<name>A0ABU1JMM2_9PROT</name>
<dbReference type="Gene3D" id="3.30.1360.20">
    <property type="entry name" value="Transcriptional coactivator/pterin dehydratase"/>
    <property type="match status" value="1"/>
</dbReference>
<protein>
    <recommendedName>
        <fullName evidence="3">4a-hydroxytetrahydrobiopterin dehydratase</fullName>
        <ecNumber evidence="3">4.2.1.96</ecNumber>
    </recommendedName>
</protein>
<dbReference type="RefSeq" id="WP_309794215.1">
    <property type="nucleotide sequence ID" value="NZ_JAVDPW010000004.1"/>
</dbReference>
<evidence type="ECO:0000256" key="1">
    <source>
        <dbReference type="ARBA" id="ARBA00001554"/>
    </source>
</evidence>
<comment type="catalytic activity">
    <reaction evidence="1">
        <text>(4aS,6R)-4a-hydroxy-L-erythro-5,6,7,8-tetrahydrobiopterin = (6R)-L-erythro-6,7-dihydrobiopterin + H2O</text>
        <dbReference type="Rhea" id="RHEA:11920"/>
        <dbReference type="ChEBI" id="CHEBI:15377"/>
        <dbReference type="ChEBI" id="CHEBI:15642"/>
        <dbReference type="ChEBI" id="CHEBI:43120"/>
        <dbReference type="EC" id="4.2.1.96"/>
    </reaction>
</comment>
<sequence>MADTPHAYPPAEIEARLSRDLPRWRYQDGTLHRRYETHGWKGTVLVIGAIGHLAEAAWHHPDISASWGWVEIRLSTHDAGGGITDRDFALAAKIEDVVGWQPGLEGQGLEGTPNANPRFAYIKYD</sequence>
<dbReference type="EMBL" id="JAVDPW010000004">
    <property type="protein sequence ID" value="MDR6289871.1"/>
    <property type="molecule type" value="Genomic_DNA"/>
</dbReference>
<keyword evidence="6" id="KW-1185">Reference proteome</keyword>
<evidence type="ECO:0000313" key="5">
    <source>
        <dbReference type="EMBL" id="MDR6289871.1"/>
    </source>
</evidence>
<reference evidence="5 6" key="1">
    <citation type="submission" date="2023-07" db="EMBL/GenBank/DDBJ databases">
        <title>Sorghum-associated microbial communities from plants grown in Nebraska, USA.</title>
        <authorList>
            <person name="Schachtman D."/>
        </authorList>
    </citation>
    <scope>NUCLEOTIDE SEQUENCE [LARGE SCALE GENOMIC DNA]</scope>
    <source>
        <strain evidence="5 6">584</strain>
    </source>
</reference>
<dbReference type="Proteomes" id="UP001262410">
    <property type="component" value="Unassembled WGS sequence"/>
</dbReference>
<dbReference type="SUPFAM" id="SSF55248">
    <property type="entry name" value="PCD-like"/>
    <property type="match status" value="1"/>
</dbReference>
<evidence type="ECO:0000256" key="2">
    <source>
        <dbReference type="ARBA" id="ARBA00006472"/>
    </source>
</evidence>
<proteinExistence type="inferred from homology"/>
<dbReference type="CDD" id="cd00488">
    <property type="entry name" value="PCD_DCoH"/>
    <property type="match status" value="1"/>
</dbReference>
<evidence type="ECO:0000256" key="3">
    <source>
        <dbReference type="ARBA" id="ARBA00013252"/>
    </source>
</evidence>
<comment type="caution">
    <text evidence="5">The sequence shown here is derived from an EMBL/GenBank/DDBJ whole genome shotgun (WGS) entry which is preliminary data.</text>
</comment>
<organism evidence="5 6">
    <name type="scientific">Inquilinus ginsengisoli</name>
    <dbReference type="NCBI Taxonomy" id="363840"/>
    <lineage>
        <taxon>Bacteria</taxon>
        <taxon>Pseudomonadati</taxon>
        <taxon>Pseudomonadota</taxon>
        <taxon>Alphaproteobacteria</taxon>
        <taxon>Rhodospirillales</taxon>
        <taxon>Rhodospirillaceae</taxon>
        <taxon>Inquilinus</taxon>
    </lineage>
</organism>
<dbReference type="EC" id="4.2.1.96" evidence="3"/>
<dbReference type="Pfam" id="PF01329">
    <property type="entry name" value="Pterin_4a"/>
    <property type="match status" value="1"/>
</dbReference>
<evidence type="ECO:0000313" key="6">
    <source>
        <dbReference type="Proteomes" id="UP001262410"/>
    </source>
</evidence>
<dbReference type="PANTHER" id="PTHR12599:SF0">
    <property type="entry name" value="PTERIN-4-ALPHA-CARBINOLAMINE DEHYDRATASE"/>
    <property type="match status" value="1"/>
</dbReference>
<dbReference type="InterPro" id="IPR036428">
    <property type="entry name" value="PCD_sf"/>
</dbReference>
<comment type="similarity">
    <text evidence="2">Belongs to the pterin-4-alpha-carbinolamine dehydratase family.</text>
</comment>
<dbReference type="GO" id="GO:0008124">
    <property type="term" value="F:4-alpha-hydroxytetrahydrobiopterin dehydratase activity"/>
    <property type="evidence" value="ECO:0007669"/>
    <property type="project" value="UniProtKB-EC"/>
</dbReference>
<keyword evidence="4 5" id="KW-0456">Lyase</keyword>
<dbReference type="InterPro" id="IPR001533">
    <property type="entry name" value="Pterin_deHydtase"/>
</dbReference>
<evidence type="ECO:0000256" key="4">
    <source>
        <dbReference type="ARBA" id="ARBA00023239"/>
    </source>
</evidence>
<gene>
    <name evidence="5" type="ORF">E9232_002392</name>
</gene>
<accession>A0ABU1JMM2</accession>
<dbReference type="PANTHER" id="PTHR12599">
    <property type="entry name" value="PTERIN-4-ALPHA-CARBINOLAMINE DEHYDRATASE"/>
    <property type="match status" value="1"/>
</dbReference>